<proteinExistence type="predicted"/>
<dbReference type="EMBL" id="NBTZ01000030">
    <property type="protein sequence ID" value="OTP77594.1"/>
    <property type="molecule type" value="Genomic_DNA"/>
</dbReference>
<name>A0A242N2I4_CABSO</name>
<comment type="caution">
    <text evidence="1">The sequence shown here is derived from an EMBL/GenBank/DDBJ whole genome shotgun (WGS) entry which is preliminary data.</text>
</comment>
<gene>
    <name evidence="1" type="ORF">PAMC26577_08155</name>
</gene>
<protein>
    <submittedName>
        <fullName evidence="1">Uncharacterized protein</fullName>
    </submittedName>
</protein>
<accession>A0A242N2I4</accession>
<reference evidence="1 2" key="1">
    <citation type="submission" date="2017-03" db="EMBL/GenBank/DDBJ databases">
        <title>Genome analysis of strain PAMC 26577.</title>
        <authorList>
            <person name="Oh H.-M."/>
            <person name="Yang J.-A."/>
        </authorList>
    </citation>
    <scope>NUCLEOTIDE SEQUENCE [LARGE SCALE GENOMIC DNA]</scope>
    <source>
        <strain evidence="1 2">PAMC 26577</strain>
    </source>
</reference>
<organism evidence="1 2">
    <name type="scientific">Caballeronia sordidicola</name>
    <name type="common">Burkholderia sordidicola</name>
    <dbReference type="NCBI Taxonomy" id="196367"/>
    <lineage>
        <taxon>Bacteria</taxon>
        <taxon>Pseudomonadati</taxon>
        <taxon>Pseudomonadota</taxon>
        <taxon>Betaproteobacteria</taxon>
        <taxon>Burkholderiales</taxon>
        <taxon>Burkholderiaceae</taxon>
        <taxon>Caballeronia</taxon>
    </lineage>
</organism>
<dbReference type="Proteomes" id="UP000195221">
    <property type="component" value="Unassembled WGS sequence"/>
</dbReference>
<evidence type="ECO:0000313" key="2">
    <source>
        <dbReference type="Proteomes" id="UP000195221"/>
    </source>
</evidence>
<dbReference type="AlphaFoldDB" id="A0A242N2I4"/>
<sequence length="63" mass="6777">MSTPLKSAAETKAEPVAAPDAIVFKKSACLEDIGKDPLNQLRGSLLRYETPMSAVGEDDWNAK</sequence>
<evidence type="ECO:0000313" key="1">
    <source>
        <dbReference type="EMBL" id="OTP77594.1"/>
    </source>
</evidence>